<dbReference type="PROSITE" id="PS50005">
    <property type="entry name" value="TPR"/>
    <property type="match status" value="3"/>
</dbReference>
<dbReference type="EMBL" id="UOGJ01000035">
    <property type="protein sequence ID" value="VAX35173.1"/>
    <property type="molecule type" value="Genomic_DNA"/>
</dbReference>
<dbReference type="InterPro" id="IPR011990">
    <property type="entry name" value="TPR-like_helical_dom_sf"/>
</dbReference>
<dbReference type="PROSITE" id="PS50293">
    <property type="entry name" value="TPR_REGION"/>
    <property type="match status" value="1"/>
</dbReference>
<dbReference type="Pfam" id="PF13374">
    <property type="entry name" value="TPR_10"/>
    <property type="match status" value="1"/>
</dbReference>
<dbReference type="PANTHER" id="PTHR44186:SF1">
    <property type="entry name" value="BARDET-BIEDL SYNDROME 4 PROTEIN"/>
    <property type="match status" value="1"/>
</dbReference>
<gene>
    <name evidence="3" type="ORF">MNBD_UNCLBAC01-939</name>
</gene>
<dbReference type="SUPFAM" id="SSF48452">
    <property type="entry name" value="TPR-like"/>
    <property type="match status" value="2"/>
</dbReference>
<dbReference type="AlphaFoldDB" id="A0A3B1DEA7"/>
<proteinExistence type="predicted"/>
<dbReference type="PANTHER" id="PTHR44186">
    <property type="match status" value="1"/>
</dbReference>
<organism evidence="3">
    <name type="scientific">hydrothermal vent metagenome</name>
    <dbReference type="NCBI Taxonomy" id="652676"/>
    <lineage>
        <taxon>unclassified sequences</taxon>
        <taxon>metagenomes</taxon>
        <taxon>ecological metagenomes</taxon>
    </lineage>
</organism>
<protein>
    <submittedName>
        <fullName evidence="3">Uncharacterized protein</fullName>
    </submittedName>
</protein>
<name>A0A3B1DEA7_9ZZZZ</name>
<keyword evidence="2" id="KW-0802">TPR repeat</keyword>
<dbReference type="InterPro" id="IPR019734">
    <property type="entry name" value="TPR_rpt"/>
</dbReference>
<evidence type="ECO:0000256" key="1">
    <source>
        <dbReference type="ARBA" id="ARBA00022737"/>
    </source>
</evidence>
<dbReference type="Gene3D" id="1.25.40.10">
    <property type="entry name" value="Tetratricopeptide repeat domain"/>
    <property type="match status" value="2"/>
</dbReference>
<dbReference type="SMART" id="SM00028">
    <property type="entry name" value="TPR"/>
    <property type="match status" value="7"/>
</dbReference>
<dbReference type="Pfam" id="PF13181">
    <property type="entry name" value="TPR_8"/>
    <property type="match status" value="4"/>
</dbReference>
<keyword evidence="1" id="KW-0677">Repeat</keyword>
<evidence type="ECO:0000256" key="2">
    <source>
        <dbReference type="ARBA" id="ARBA00022803"/>
    </source>
</evidence>
<reference evidence="3" key="1">
    <citation type="submission" date="2018-06" db="EMBL/GenBank/DDBJ databases">
        <authorList>
            <person name="Zhirakovskaya E."/>
        </authorList>
    </citation>
    <scope>NUCLEOTIDE SEQUENCE</scope>
</reference>
<dbReference type="Pfam" id="PF13424">
    <property type="entry name" value="TPR_12"/>
    <property type="match status" value="1"/>
</dbReference>
<evidence type="ECO:0000313" key="3">
    <source>
        <dbReference type="EMBL" id="VAX35173.1"/>
    </source>
</evidence>
<sequence length="330" mass="38278">MRHIKIFSCLSALMIFLLSAPQAHAFFFQQEKITTSKGLAHYSMGQIYDLLGMVKRAALEYEKAVQFDNKSYLIRLRLGANYARLGLLSRAIEELQYAGILNDEDLQAHYLLALIYSTQKNYDKAAEEYEFILKKYSKVEPKNIEIYGYLGQLYYSQRKYDQAVKQFEKVLELEPKNTDVMYLLGSLYLEVDRKVEAIDLLKLSIDIDPRHDGSLNTLGYIYAEQGIHLDKAENFILRALEIDPDNGAYLDSLGWAYYKNEKYNEALEIFKKAENLLEDSVIYDHIGDVYFKLNDIESANKYWKLSLELSPKQEDVIKKLEEAQSVQASR</sequence>
<accession>A0A3B1DEA7</accession>